<evidence type="ECO:0000256" key="1">
    <source>
        <dbReference type="SAM" id="MobiDB-lite"/>
    </source>
</evidence>
<dbReference type="RefSeq" id="WP_251517369.1">
    <property type="nucleotide sequence ID" value="NZ_CP128355.1"/>
</dbReference>
<organism evidence="3 4">
    <name type="scientific">Staphylococcus hsinchuensis</name>
    <dbReference type="NCBI Taxonomy" id="3051183"/>
    <lineage>
        <taxon>Bacteria</taxon>
        <taxon>Bacillati</taxon>
        <taxon>Bacillota</taxon>
        <taxon>Bacilli</taxon>
        <taxon>Bacillales</taxon>
        <taxon>Staphylococcaceae</taxon>
        <taxon>Staphylococcus</taxon>
    </lineage>
</organism>
<protein>
    <recommendedName>
        <fullName evidence="5">Two-component sensor histidine kinase</fullName>
    </recommendedName>
</protein>
<gene>
    <name evidence="3" type="ORF">QQM35_01955</name>
</gene>
<name>A0ABZ3EDI7_9STAP</name>
<dbReference type="Proteomes" id="UP001436297">
    <property type="component" value="Chromosome"/>
</dbReference>
<feature type="region of interest" description="Disordered" evidence="1">
    <location>
        <begin position="53"/>
        <end position="84"/>
    </location>
</feature>
<keyword evidence="2" id="KW-0472">Membrane</keyword>
<dbReference type="EMBL" id="CP128355">
    <property type="protein sequence ID" value="XAF70906.1"/>
    <property type="molecule type" value="Genomic_DNA"/>
</dbReference>
<evidence type="ECO:0000313" key="3">
    <source>
        <dbReference type="EMBL" id="XAF70906.1"/>
    </source>
</evidence>
<keyword evidence="4" id="KW-1185">Reference proteome</keyword>
<evidence type="ECO:0000256" key="2">
    <source>
        <dbReference type="SAM" id="Phobius"/>
    </source>
</evidence>
<evidence type="ECO:0000313" key="4">
    <source>
        <dbReference type="Proteomes" id="UP001436297"/>
    </source>
</evidence>
<accession>A0ABZ3EDI7</accession>
<sequence length="110" mass="12147">MSKQVKLVVSIYLAIVLILCTGYLLMILIGSLQGNDMKGAVLDGGYLHDRELLNNSEASNTTHTSPNSEELPNQEKPSNSVQMTDINHTVSHHTWPLDSNIQNGHVFFIS</sequence>
<keyword evidence="2" id="KW-1133">Transmembrane helix</keyword>
<keyword evidence="2" id="KW-0812">Transmembrane</keyword>
<reference evidence="3 4" key="1">
    <citation type="journal article" date="2024" name="Pathogens">
        <title>Staphylococcus hsinchuensis sp. nov., Isolated from Soymilk.</title>
        <authorList>
            <person name="Wang Y.T."/>
            <person name="Lin Y.C."/>
            <person name="Hsieh Y.H."/>
            <person name="Lin Y.T."/>
            <person name="Hamada M."/>
            <person name="Chen C.C."/>
            <person name="Liou J.S."/>
            <person name="Lee A.Y."/>
            <person name="Zhang W.L."/>
            <person name="Chen Y.T."/>
            <person name="Huang C.H."/>
        </authorList>
    </citation>
    <scope>NUCLEOTIDE SEQUENCE [LARGE SCALE GENOMIC DNA]</scope>
    <source>
        <strain evidence="3 4">H164</strain>
    </source>
</reference>
<evidence type="ECO:0008006" key="5">
    <source>
        <dbReference type="Google" id="ProtNLM"/>
    </source>
</evidence>
<proteinExistence type="predicted"/>
<feature type="transmembrane region" description="Helical" evidence="2">
    <location>
        <begin position="7"/>
        <end position="29"/>
    </location>
</feature>